<evidence type="ECO:0000256" key="1">
    <source>
        <dbReference type="SAM" id="Phobius"/>
    </source>
</evidence>
<reference evidence="2 3" key="1">
    <citation type="submission" date="2018-07" db="EMBL/GenBank/DDBJ databases">
        <title>Dyella monticola sp. nov. and Dyella psychrodurans sp. nov. isolated from monsoon evergreen broad-leaved forest soil of Dinghu Mountain, China.</title>
        <authorList>
            <person name="Gao Z."/>
            <person name="Qiu L."/>
        </authorList>
    </citation>
    <scope>NUCLEOTIDE SEQUENCE [LARGE SCALE GENOMIC DNA]</scope>
    <source>
        <strain evidence="2 3">4G-K06</strain>
    </source>
</reference>
<proteinExistence type="predicted"/>
<keyword evidence="3" id="KW-1185">Reference proteome</keyword>
<dbReference type="EMBL" id="QRBE01000010">
    <property type="protein sequence ID" value="RDS79894.1"/>
    <property type="molecule type" value="Genomic_DNA"/>
</dbReference>
<keyword evidence="1" id="KW-1133">Transmembrane helix</keyword>
<evidence type="ECO:0000313" key="2">
    <source>
        <dbReference type="EMBL" id="RDS79894.1"/>
    </source>
</evidence>
<dbReference type="AlphaFoldDB" id="A0A370WUS5"/>
<evidence type="ECO:0000313" key="3">
    <source>
        <dbReference type="Proteomes" id="UP000254258"/>
    </source>
</evidence>
<sequence>MIEKDELSTYARNNSRATRFRIDCMLSHALHNKVKIGVQVHTNVILIWVFLAAALAIFE</sequence>
<accession>A0A370WUS5</accession>
<feature type="transmembrane region" description="Helical" evidence="1">
    <location>
        <begin position="40"/>
        <end position="58"/>
    </location>
</feature>
<organism evidence="2 3">
    <name type="scientific">Dyella monticola</name>
    <dbReference type="NCBI Taxonomy" id="1927958"/>
    <lineage>
        <taxon>Bacteria</taxon>
        <taxon>Pseudomonadati</taxon>
        <taxon>Pseudomonadota</taxon>
        <taxon>Gammaproteobacteria</taxon>
        <taxon>Lysobacterales</taxon>
        <taxon>Rhodanobacteraceae</taxon>
        <taxon>Dyella</taxon>
    </lineage>
</organism>
<dbReference type="Proteomes" id="UP000254258">
    <property type="component" value="Unassembled WGS sequence"/>
</dbReference>
<gene>
    <name evidence="2" type="ORF">DWU98_15745</name>
</gene>
<keyword evidence="1" id="KW-0812">Transmembrane</keyword>
<name>A0A370WUS5_9GAMM</name>
<keyword evidence="1" id="KW-0472">Membrane</keyword>
<protein>
    <submittedName>
        <fullName evidence="2">Uncharacterized protein</fullName>
    </submittedName>
</protein>
<comment type="caution">
    <text evidence="2">The sequence shown here is derived from an EMBL/GenBank/DDBJ whole genome shotgun (WGS) entry which is preliminary data.</text>
</comment>